<dbReference type="EMBL" id="JBBWWQ010000018">
    <property type="protein sequence ID" value="KAK8921835.1"/>
    <property type="molecule type" value="Genomic_DNA"/>
</dbReference>
<dbReference type="Gene3D" id="3.90.550.50">
    <property type="match status" value="1"/>
</dbReference>
<keyword evidence="2" id="KW-1185">Reference proteome</keyword>
<name>A0AAP0FXH2_9ASPA</name>
<reference evidence="1 2" key="1">
    <citation type="journal article" date="2022" name="Nat. Plants">
        <title>Genomes of leafy and leafless Platanthera orchids illuminate the evolution of mycoheterotrophy.</title>
        <authorList>
            <person name="Li M.H."/>
            <person name="Liu K.W."/>
            <person name="Li Z."/>
            <person name="Lu H.C."/>
            <person name="Ye Q.L."/>
            <person name="Zhang D."/>
            <person name="Wang J.Y."/>
            <person name="Li Y.F."/>
            <person name="Zhong Z.M."/>
            <person name="Liu X."/>
            <person name="Yu X."/>
            <person name="Liu D.K."/>
            <person name="Tu X.D."/>
            <person name="Liu B."/>
            <person name="Hao Y."/>
            <person name="Liao X.Y."/>
            <person name="Jiang Y.T."/>
            <person name="Sun W.H."/>
            <person name="Chen J."/>
            <person name="Chen Y.Q."/>
            <person name="Ai Y."/>
            <person name="Zhai J.W."/>
            <person name="Wu S.S."/>
            <person name="Zhou Z."/>
            <person name="Hsiao Y.Y."/>
            <person name="Wu W.L."/>
            <person name="Chen Y.Y."/>
            <person name="Lin Y.F."/>
            <person name="Hsu J.L."/>
            <person name="Li C.Y."/>
            <person name="Wang Z.W."/>
            <person name="Zhao X."/>
            <person name="Zhong W.Y."/>
            <person name="Ma X.K."/>
            <person name="Ma L."/>
            <person name="Huang J."/>
            <person name="Chen G.Z."/>
            <person name="Huang M.Z."/>
            <person name="Huang L."/>
            <person name="Peng D.H."/>
            <person name="Luo Y.B."/>
            <person name="Zou S.Q."/>
            <person name="Chen S.P."/>
            <person name="Lan S."/>
            <person name="Tsai W.C."/>
            <person name="Van de Peer Y."/>
            <person name="Liu Z.J."/>
        </authorList>
    </citation>
    <scope>NUCLEOTIDE SEQUENCE [LARGE SCALE GENOMIC DNA]</scope>
    <source>
        <strain evidence="1">Lor287</strain>
    </source>
</reference>
<sequence>MPVSPSPRLRQALTIFPRLRTVFLVAISLIIYLLVFRRSSSAPFTTSTSSSITSTTSPSHLLFGISSSARTWPRRRNYLRAWWRPGITRGLVFLDSLLPTSPDDDRSLPSLRLSANTSRFPYSFNGGQRSAIRGARVAKEIFDAFDGKFEYGDVRWIVIGDDDTVFFLENLAGTLAKYDWEELYYVGSLSESAEQNGIHSFDMAFGGGGFAISYPLAKILSRVMDSCLMRYGHLFGSDARVFACSAELGVGLTREPGFHQVDLRGDLFGFLSTHPLQPLVSLHHIDFVNPLFPGKNHSESLIHLSKATNIDPERILQQTVCYDRNNFRTVSVSWGFSVQVFEGNKLLTDLMASQKTFRPWKRGRNSTSGIYMFNTREFPRDPCKRPAIFFLERLFPFMNSIVSIYGRDVSGNCPGIPISTRRLQQITVNSEKYYLKIGKVRRRHCCDVVDSFNDNTVMNINIRRCEDGELIAMQRQ</sequence>
<dbReference type="Pfam" id="PF04646">
    <property type="entry name" value="DUF604"/>
    <property type="match status" value="1"/>
</dbReference>
<gene>
    <name evidence="1" type="ORF">KSP39_PZI020632</name>
</gene>
<comment type="caution">
    <text evidence="1">The sequence shown here is derived from an EMBL/GenBank/DDBJ whole genome shotgun (WGS) entry which is preliminary data.</text>
</comment>
<organism evidence="1 2">
    <name type="scientific">Platanthera zijinensis</name>
    <dbReference type="NCBI Taxonomy" id="2320716"/>
    <lineage>
        <taxon>Eukaryota</taxon>
        <taxon>Viridiplantae</taxon>
        <taxon>Streptophyta</taxon>
        <taxon>Embryophyta</taxon>
        <taxon>Tracheophyta</taxon>
        <taxon>Spermatophyta</taxon>
        <taxon>Magnoliopsida</taxon>
        <taxon>Liliopsida</taxon>
        <taxon>Asparagales</taxon>
        <taxon>Orchidaceae</taxon>
        <taxon>Orchidoideae</taxon>
        <taxon>Orchideae</taxon>
        <taxon>Orchidinae</taxon>
        <taxon>Platanthera</taxon>
    </lineage>
</organism>
<proteinExistence type="predicted"/>
<evidence type="ECO:0000313" key="1">
    <source>
        <dbReference type="EMBL" id="KAK8921835.1"/>
    </source>
</evidence>
<protein>
    <submittedName>
        <fullName evidence="1">Uncharacterized protein</fullName>
    </submittedName>
</protein>
<dbReference type="Proteomes" id="UP001418222">
    <property type="component" value="Unassembled WGS sequence"/>
</dbReference>
<dbReference type="PANTHER" id="PTHR10811">
    <property type="entry name" value="FRINGE-RELATED"/>
    <property type="match status" value="1"/>
</dbReference>
<accession>A0AAP0FXH2</accession>
<dbReference type="AlphaFoldDB" id="A0AAP0FXH2"/>
<dbReference type="FunFam" id="3.90.550.50:FF:000006">
    <property type="entry name" value="Fringe-related protein-like"/>
    <property type="match status" value="1"/>
</dbReference>
<evidence type="ECO:0000313" key="2">
    <source>
        <dbReference type="Proteomes" id="UP001418222"/>
    </source>
</evidence>
<dbReference type="InterPro" id="IPR006740">
    <property type="entry name" value="DUF604"/>
</dbReference>